<dbReference type="Proteomes" id="UP000054223">
    <property type="component" value="Unassembled WGS sequence"/>
</dbReference>
<dbReference type="GO" id="GO:0019305">
    <property type="term" value="P:dTDP-rhamnose biosynthetic process"/>
    <property type="evidence" value="ECO:0007669"/>
    <property type="project" value="UniProtKB-UniRule"/>
</dbReference>
<keyword evidence="7" id="KW-0413">Isomerase</keyword>
<comment type="similarity">
    <text evidence="7">Belongs to the dTDP-4-dehydrorhamnose 3,5-epimerase family.</text>
</comment>
<dbReference type="NCBIfam" id="TIGR01221">
    <property type="entry name" value="rmlC"/>
    <property type="match status" value="1"/>
</dbReference>
<dbReference type="EC" id="5.1.3.13" evidence="3 7"/>
<dbReference type="Gene3D" id="2.60.120.10">
    <property type="entry name" value="Jelly Rolls"/>
    <property type="match status" value="1"/>
</dbReference>
<dbReference type="PANTHER" id="PTHR21047">
    <property type="entry name" value="DTDP-6-DEOXY-D-GLUCOSE-3,5 EPIMERASE"/>
    <property type="match status" value="1"/>
</dbReference>
<dbReference type="AlphaFoldDB" id="A0A9X0HJR6"/>
<keyword evidence="9" id="KW-1185">Reference proteome</keyword>
<dbReference type="SUPFAM" id="SSF51182">
    <property type="entry name" value="RmlC-like cupins"/>
    <property type="match status" value="1"/>
</dbReference>
<feature type="site" description="Participates in a stacking interaction with the thymidine ring of dTDP-4-oxo-6-deoxyglucose" evidence="6">
    <location>
        <position position="138"/>
    </location>
</feature>
<dbReference type="OrthoDB" id="9800680at2"/>
<evidence type="ECO:0000256" key="3">
    <source>
        <dbReference type="ARBA" id="ARBA00012098"/>
    </source>
</evidence>
<evidence type="ECO:0000256" key="5">
    <source>
        <dbReference type="PIRSR" id="PIRSR600888-1"/>
    </source>
</evidence>
<dbReference type="CDD" id="cd00438">
    <property type="entry name" value="cupin_RmlC"/>
    <property type="match status" value="1"/>
</dbReference>
<evidence type="ECO:0000256" key="4">
    <source>
        <dbReference type="ARBA" id="ARBA00019595"/>
    </source>
</evidence>
<feature type="active site" description="Proton acceptor" evidence="5">
    <location>
        <position position="62"/>
    </location>
</feature>
<dbReference type="GO" id="GO:0005829">
    <property type="term" value="C:cytosol"/>
    <property type="evidence" value="ECO:0007669"/>
    <property type="project" value="TreeGrafter"/>
</dbReference>
<dbReference type="InterPro" id="IPR014710">
    <property type="entry name" value="RmlC-like_jellyroll"/>
</dbReference>
<organism evidence="8 9">
    <name type="scientific">Solirubrum puertoriconensis</name>
    <dbReference type="NCBI Taxonomy" id="1751427"/>
    <lineage>
        <taxon>Bacteria</taxon>
        <taxon>Pseudomonadati</taxon>
        <taxon>Bacteroidota</taxon>
        <taxon>Cytophagia</taxon>
        <taxon>Cytophagales</taxon>
    </lineage>
</organism>
<comment type="pathway">
    <text evidence="7">Carbohydrate biosynthesis; dTDP-L-rhamnose biosynthesis.</text>
</comment>
<evidence type="ECO:0000256" key="1">
    <source>
        <dbReference type="ARBA" id="ARBA00001298"/>
    </source>
</evidence>
<dbReference type="InterPro" id="IPR011051">
    <property type="entry name" value="RmlC_Cupin_sf"/>
</dbReference>
<dbReference type="PANTHER" id="PTHR21047:SF2">
    <property type="entry name" value="THYMIDINE DIPHOSPHO-4-KETO-RHAMNOSE 3,5-EPIMERASE"/>
    <property type="match status" value="1"/>
</dbReference>
<comment type="subunit">
    <text evidence="7">Homodimer.</text>
</comment>
<comment type="catalytic activity">
    <reaction evidence="1 7">
        <text>dTDP-4-dehydro-6-deoxy-alpha-D-glucose = dTDP-4-dehydro-beta-L-rhamnose</text>
        <dbReference type="Rhea" id="RHEA:16969"/>
        <dbReference type="ChEBI" id="CHEBI:57649"/>
        <dbReference type="ChEBI" id="CHEBI:62830"/>
        <dbReference type="EC" id="5.1.3.13"/>
    </reaction>
</comment>
<feature type="active site" description="Proton donor" evidence="5">
    <location>
        <position position="132"/>
    </location>
</feature>
<comment type="function">
    <text evidence="2 7">Catalyzes the epimerization of the C3' and C5'positions of dTDP-6-deoxy-D-xylo-4-hexulose, forming dTDP-6-deoxy-L-lyxo-4-hexulose.</text>
</comment>
<accession>A0A9X0HJR6</accession>
<comment type="caution">
    <text evidence="8">The sequence shown here is derived from an EMBL/GenBank/DDBJ whole genome shotgun (WGS) entry which is preliminary data.</text>
</comment>
<protein>
    <recommendedName>
        <fullName evidence="4 7">dTDP-4-dehydrorhamnose 3,5-epimerase</fullName>
        <ecNumber evidence="3 7">5.1.3.13</ecNumber>
    </recommendedName>
    <alternativeName>
        <fullName evidence="7">Thymidine diphospho-4-keto-rhamnose 3,5-epimerase</fullName>
    </alternativeName>
</protein>
<dbReference type="EMBL" id="LNAL01000007">
    <property type="protein sequence ID" value="KUG07173.1"/>
    <property type="molecule type" value="Genomic_DNA"/>
</dbReference>
<evidence type="ECO:0000313" key="9">
    <source>
        <dbReference type="Proteomes" id="UP000054223"/>
    </source>
</evidence>
<reference evidence="8 9" key="1">
    <citation type="submission" date="2015-11" db="EMBL/GenBank/DDBJ databases">
        <title>Solirubrum puertoriconensis gen. nov. an environmental bacteria isolated in Puerto Rico.</title>
        <authorList>
            <person name="Cuebas-Irizarry M.F."/>
            <person name="Montalvo-Rodriguez R."/>
        </authorList>
    </citation>
    <scope>NUCLEOTIDE SEQUENCE [LARGE SCALE GENOMIC DNA]</scope>
    <source>
        <strain evidence="8 9">MC1A</strain>
    </source>
</reference>
<gene>
    <name evidence="8" type="ORF">ASU33_12405</name>
</gene>
<dbReference type="GO" id="GO:0008830">
    <property type="term" value="F:dTDP-4-dehydrorhamnose 3,5-epimerase activity"/>
    <property type="evidence" value="ECO:0007669"/>
    <property type="project" value="UniProtKB-UniRule"/>
</dbReference>
<evidence type="ECO:0000256" key="6">
    <source>
        <dbReference type="PIRSR" id="PIRSR600888-3"/>
    </source>
</evidence>
<dbReference type="InterPro" id="IPR000888">
    <property type="entry name" value="RmlC-like"/>
</dbReference>
<evidence type="ECO:0000313" key="8">
    <source>
        <dbReference type="EMBL" id="KUG07173.1"/>
    </source>
</evidence>
<evidence type="ECO:0000256" key="2">
    <source>
        <dbReference type="ARBA" id="ARBA00001997"/>
    </source>
</evidence>
<dbReference type="GO" id="GO:0000271">
    <property type="term" value="P:polysaccharide biosynthetic process"/>
    <property type="evidence" value="ECO:0007669"/>
    <property type="project" value="TreeGrafter"/>
</dbReference>
<proteinExistence type="inferred from homology"/>
<evidence type="ECO:0000256" key="7">
    <source>
        <dbReference type="RuleBase" id="RU364069"/>
    </source>
</evidence>
<name>A0A9X0HJR6_SOLP1</name>
<dbReference type="RefSeq" id="WP_059070800.1">
    <property type="nucleotide sequence ID" value="NZ_LNAL01000007.1"/>
</dbReference>
<dbReference type="Pfam" id="PF00908">
    <property type="entry name" value="dTDP_sugar_isom"/>
    <property type="match status" value="1"/>
</dbReference>
<sequence length="188" mass="21137">MIFTETELPGAFIIDVERIADERGFFARSWCEDEFAAHGIVTPPLQANLSSNPRKGTLRGLHYQAEPCAETKLVRCTRGALYDVIVDLRPDSPTYGQWLGVELTAESYRMLYVPAGFAHGFLTLKDDTDISYQVSAKYSPAHERGIRWNDPAFGIEWPFEPVVVSARDQQQPNFNLLRTNKAVVATTL</sequence>